<sequence length="158" mass="15752">MADDAPTPPSGDGRPAAAQVALVVTPVAGPGPLAATCAMAKVAVDVVPSTVGAIAVCRDLTGGAPREAAIAISRLLKGVPVVLLERSGGHVSASRWLDGEQGEDLAAGLVLSGAPEVLEDLLLGTTTPAEVDGAVSSVGLSRFRALRMLAASARANRR</sequence>
<dbReference type="AlphaFoldDB" id="A0A512DGB2"/>
<proteinExistence type="predicted"/>
<dbReference type="RefSeq" id="WP_146906585.1">
    <property type="nucleotide sequence ID" value="NZ_BAAARM010000006.1"/>
</dbReference>
<organism evidence="1 2">
    <name type="scientific">Cellulomonas aerilata</name>
    <dbReference type="NCBI Taxonomy" id="515326"/>
    <lineage>
        <taxon>Bacteria</taxon>
        <taxon>Bacillati</taxon>
        <taxon>Actinomycetota</taxon>
        <taxon>Actinomycetes</taxon>
        <taxon>Micrococcales</taxon>
        <taxon>Cellulomonadaceae</taxon>
        <taxon>Cellulomonas</taxon>
    </lineage>
</organism>
<comment type="caution">
    <text evidence="1">The sequence shown here is derived from an EMBL/GenBank/DDBJ whole genome shotgun (WGS) entry which is preliminary data.</text>
</comment>
<evidence type="ECO:0000313" key="1">
    <source>
        <dbReference type="EMBL" id="GEO35529.1"/>
    </source>
</evidence>
<reference evidence="1 2" key="1">
    <citation type="submission" date="2019-07" db="EMBL/GenBank/DDBJ databases">
        <title>Whole genome shotgun sequence of Cellulomonas aerilata NBRC 106308.</title>
        <authorList>
            <person name="Hosoyama A."/>
            <person name="Uohara A."/>
            <person name="Ohji S."/>
            <person name="Ichikawa N."/>
        </authorList>
    </citation>
    <scope>NUCLEOTIDE SEQUENCE [LARGE SCALE GENOMIC DNA]</scope>
    <source>
        <strain evidence="1 2">NBRC 106308</strain>
    </source>
</reference>
<dbReference type="Proteomes" id="UP000321181">
    <property type="component" value="Unassembled WGS sequence"/>
</dbReference>
<evidence type="ECO:0000313" key="2">
    <source>
        <dbReference type="Proteomes" id="UP000321181"/>
    </source>
</evidence>
<dbReference type="OrthoDB" id="5144343at2"/>
<keyword evidence="2" id="KW-1185">Reference proteome</keyword>
<protein>
    <submittedName>
        <fullName evidence="1">Uncharacterized protein</fullName>
    </submittedName>
</protein>
<accession>A0A512DGB2</accession>
<name>A0A512DGB2_9CELL</name>
<gene>
    <name evidence="1" type="ORF">CAE01nite_32540</name>
</gene>
<dbReference type="EMBL" id="BJYY01000021">
    <property type="protein sequence ID" value="GEO35529.1"/>
    <property type="molecule type" value="Genomic_DNA"/>
</dbReference>